<dbReference type="EMBL" id="JAEKNR010000080">
    <property type="protein sequence ID" value="MBJ7597788.1"/>
    <property type="molecule type" value="Genomic_DNA"/>
</dbReference>
<feature type="domain" description="Glyoxalase-like" evidence="1">
    <location>
        <begin position="13"/>
        <end position="109"/>
    </location>
</feature>
<organism evidence="2 3">
    <name type="scientific">Candidatus Nephthysia bennettiae</name>
    <dbReference type="NCBI Taxonomy" id="3127016"/>
    <lineage>
        <taxon>Bacteria</taxon>
        <taxon>Bacillati</taxon>
        <taxon>Candidatus Dormiibacterota</taxon>
        <taxon>Candidatus Dormibacteria</taxon>
        <taxon>Candidatus Dormibacterales</taxon>
        <taxon>Candidatus Dormibacteraceae</taxon>
        <taxon>Candidatus Nephthysia</taxon>
    </lineage>
</organism>
<dbReference type="AlphaFoldDB" id="A0A934K8T5"/>
<dbReference type="Gene3D" id="3.10.180.10">
    <property type="entry name" value="2,3-Dihydroxybiphenyl 1,2-Dioxygenase, domain 1"/>
    <property type="match status" value="1"/>
</dbReference>
<comment type="caution">
    <text evidence="2">The sequence shown here is derived from an EMBL/GenBank/DDBJ whole genome shotgun (WGS) entry which is preliminary data.</text>
</comment>
<protein>
    <submittedName>
        <fullName evidence="2">VOC family protein</fullName>
    </submittedName>
</protein>
<dbReference type="InterPro" id="IPR041581">
    <property type="entry name" value="Glyoxalase_6"/>
</dbReference>
<dbReference type="Pfam" id="PF18029">
    <property type="entry name" value="Glyoxalase_6"/>
    <property type="match status" value="1"/>
</dbReference>
<sequence>MFVRVFCEPGTLVETVRFYEALAGVSVDQDMDIPESGLHVVAVGPFLIIEMDRTKLDRAAQAAETHVTVLVADLDDVMTHQVAAGAQVVQPRWDAPPGPGIRLRHPDGLLVEYVEHRPSPDDVGEPGLSFR</sequence>
<dbReference type="InterPro" id="IPR029068">
    <property type="entry name" value="Glyas_Bleomycin-R_OHBP_Dase"/>
</dbReference>
<gene>
    <name evidence="2" type="ORF">JF922_06850</name>
</gene>
<dbReference type="SUPFAM" id="SSF54593">
    <property type="entry name" value="Glyoxalase/Bleomycin resistance protein/Dihydroxybiphenyl dioxygenase"/>
    <property type="match status" value="1"/>
</dbReference>
<dbReference type="Proteomes" id="UP000612893">
    <property type="component" value="Unassembled WGS sequence"/>
</dbReference>
<name>A0A934K8T5_9BACT</name>
<keyword evidence="3" id="KW-1185">Reference proteome</keyword>
<accession>A0A934K8T5</accession>
<evidence type="ECO:0000259" key="1">
    <source>
        <dbReference type="Pfam" id="PF18029"/>
    </source>
</evidence>
<evidence type="ECO:0000313" key="3">
    <source>
        <dbReference type="Proteomes" id="UP000612893"/>
    </source>
</evidence>
<reference evidence="2" key="1">
    <citation type="submission" date="2020-10" db="EMBL/GenBank/DDBJ databases">
        <title>Ca. Dormibacterota MAGs.</title>
        <authorList>
            <person name="Montgomery K."/>
        </authorList>
    </citation>
    <scope>NUCLEOTIDE SEQUENCE [LARGE SCALE GENOMIC DNA]</scope>
    <source>
        <strain evidence="2">SC8812_S17_10</strain>
    </source>
</reference>
<evidence type="ECO:0000313" key="2">
    <source>
        <dbReference type="EMBL" id="MBJ7597788.1"/>
    </source>
</evidence>
<proteinExistence type="predicted"/>
<dbReference type="CDD" id="cd06587">
    <property type="entry name" value="VOC"/>
    <property type="match status" value="1"/>
</dbReference>